<dbReference type="AlphaFoldDB" id="A0AAG5CXT9"/>
<protein>
    <submittedName>
        <fullName evidence="1">Uncharacterized protein</fullName>
    </submittedName>
</protein>
<evidence type="ECO:0000313" key="1">
    <source>
        <dbReference type="EnsemblMetazoa" id="ENSAATROPP003702"/>
    </source>
</evidence>
<organism evidence="1 2">
    <name type="scientific">Anopheles atroparvus</name>
    <name type="common">European mosquito</name>
    <dbReference type="NCBI Taxonomy" id="41427"/>
    <lineage>
        <taxon>Eukaryota</taxon>
        <taxon>Metazoa</taxon>
        <taxon>Ecdysozoa</taxon>
        <taxon>Arthropoda</taxon>
        <taxon>Hexapoda</taxon>
        <taxon>Insecta</taxon>
        <taxon>Pterygota</taxon>
        <taxon>Neoptera</taxon>
        <taxon>Endopterygota</taxon>
        <taxon>Diptera</taxon>
        <taxon>Nematocera</taxon>
        <taxon>Culicoidea</taxon>
        <taxon>Culicidae</taxon>
        <taxon>Anophelinae</taxon>
        <taxon>Anopheles</taxon>
    </lineage>
</organism>
<name>A0AAG5CXT9_ANOAO</name>
<proteinExistence type="predicted"/>
<sequence length="83" mass="9155">MLGSKLRLPSSSVISFSLRDLRASGVSVPLPPSADVPRLLSFGEPCVCVCRQNRPSISAQFRSAIGLSWWINPWLKQAESHFD</sequence>
<dbReference type="Proteomes" id="UP000075880">
    <property type="component" value="Unassembled WGS sequence"/>
</dbReference>
<accession>A0AAG5CXT9</accession>
<evidence type="ECO:0000313" key="2">
    <source>
        <dbReference type="Proteomes" id="UP000075880"/>
    </source>
</evidence>
<keyword evidence="2" id="KW-1185">Reference proteome</keyword>
<reference evidence="1" key="1">
    <citation type="submission" date="2024-04" db="UniProtKB">
        <authorList>
            <consortium name="EnsemblMetazoa"/>
        </authorList>
    </citation>
    <scope>IDENTIFICATION</scope>
    <source>
        <strain evidence="1">EBRO</strain>
    </source>
</reference>
<dbReference type="EnsemblMetazoa" id="ENSAATROPT003857">
    <property type="protein sequence ID" value="ENSAATROPP003702"/>
    <property type="gene ID" value="ENSAATROPG003048"/>
</dbReference>